<dbReference type="AlphaFoldDB" id="A0A9P4MGH4"/>
<name>A0A9P4MGH4_9PEZI</name>
<evidence type="ECO:0008006" key="3">
    <source>
        <dbReference type="Google" id="ProtNLM"/>
    </source>
</evidence>
<accession>A0A9P4MGH4</accession>
<dbReference type="OrthoDB" id="4525710at2759"/>
<protein>
    <recommendedName>
        <fullName evidence="3">Transcription factor domain-containing protein</fullName>
    </recommendedName>
</protein>
<dbReference type="EMBL" id="ML996087">
    <property type="protein sequence ID" value="KAF2152172.1"/>
    <property type="molecule type" value="Genomic_DNA"/>
</dbReference>
<comment type="caution">
    <text evidence="1">The sequence shown here is derived from an EMBL/GenBank/DDBJ whole genome shotgun (WGS) entry which is preliminary data.</text>
</comment>
<dbReference type="Proteomes" id="UP000799439">
    <property type="component" value="Unassembled WGS sequence"/>
</dbReference>
<gene>
    <name evidence="1" type="ORF">K461DRAFT_163107</name>
</gene>
<keyword evidence="2" id="KW-1185">Reference proteome</keyword>
<evidence type="ECO:0000313" key="2">
    <source>
        <dbReference type="Proteomes" id="UP000799439"/>
    </source>
</evidence>
<proteinExistence type="predicted"/>
<sequence>MPLSQSSCRNPDHSPVDDDPRYHLIGVTRLLDSISCFASTGGLLEAASWTVLRQQAFIAFYKQEPLTIHLANYRRSSSFVQTHEEAWLNRMIFIFASVLSACFSKSSLNEDRWSQLEGQTEDWMVAKPAAFDPLLDDLPDGGSKNPWPLIYMSHPVHVVALQYYHWTKLTLSAYNPHVPKIGLRFRQTRLSIESDVQHHMRRMIGLAVHHKSVLNAQFQLIHVLSACGSYLTRDNERRAALTALQETSDRIGWPTKRVQKQLRDEWLFNDDE</sequence>
<organism evidence="1 2">
    <name type="scientific">Myriangium duriaei CBS 260.36</name>
    <dbReference type="NCBI Taxonomy" id="1168546"/>
    <lineage>
        <taxon>Eukaryota</taxon>
        <taxon>Fungi</taxon>
        <taxon>Dikarya</taxon>
        <taxon>Ascomycota</taxon>
        <taxon>Pezizomycotina</taxon>
        <taxon>Dothideomycetes</taxon>
        <taxon>Dothideomycetidae</taxon>
        <taxon>Myriangiales</taxon>
        <taxon>Myriangiaceae</taxon>
        <taxon>Myriangium</taxon>
    </lineage>
</organism>
<reference evidence="1" key="1">
    <citation type="journal article" date="2020" name="Stud. Mycol.">
        <title>101 Dothideomycetes genomes: a test case for predicting lifestyles and emergence of pathogens.</title>
        <authorList>
            <person name="Haridas S."/>
            <person name="Albert R."/>
            <person name="Binder M."/>
            <person name="Bloem J."/>
            <person name="Labutti K."/>
            <person name="Salamov A."/>
            <person name="Andreopoulos B."/>
            <person name="Baker S."/>
            <person name="Barry K."/>
            <person name="Bills G."/>
            <person name="Bluhm B."/>
            <person name="Cannon C."/>
            <person name="Castanera R."/>
            <person name="Culley D."/>
            <person name="Daum C."/>
            <person name="Ezra D."/>
            <person name="Gonzalez J."/>
            <person name="Henrissat B."/>
            <person name="Kuo A."/>
            <person name="Liang C."/>
            <person name="Lipzen A."/>
            <person name="Lutzoni F."/>
            <person name="Magnuson J."/>
            <person name="Mondo S."/>
            <person name="Nolan M."/>
            <person name="Ohm R."/>
            <person name="Pangilinan J."/>
            <person name="Park H.-J."/>
            <person name="Ramirez L."/>
            <person name="Alfaro M."/>
            <person name="Sun H."/>
            <person name="Tritt A."/>
            <person name="Yoshinaga Y."/>
            <person name="Zwiers L.-H."/>
            <person name="Turgeon B."/>
            <person name="Goodwin S."/>
            <person name="Spatafora J."/>
            <person name="Crous P."/>
            <person name="Grigoriev I."/>
        </authorList>
    </citation>
    <scope>NUCLEOTIDE SEQUENCE</scope>
    <source>
        <strain evidence="1">CBS 260.36</strain>
    </source>
</reference>
<evidence type="ECO:0000313" key="1">
    <source>
        <dbReference type="EMBL" id="KAF2152172.1"/>
    </source>
</evidence>